<proteinExistence type="predicted"/>
<feature type="compositionally biased region" description="Pro residues" evidence="1">
    <location>
        <begin position="457"/>
        <end position="467"/>
    </location>
</feature>
<reference evidence="4" key="1">
    <citation type="journal article" date="2019" name="Int. J. Syst. Evol. Microbiol.">
        <title>The Global Catalogue of Microorganisms (GCM) 10K type strain sequencing project: providing services to taxonomists for standard genome sequencing and annotation.</title>
        <authorList>
            <consortium name="The Broad Institute Genomics Platform"/>
            <consortium name="The Broad Institute Genome Sequencing Center for Infectious Disease"/>
            <person name="Wu L."/>
            <person name="Ma J."/>
        </authorList>
    </citation>
    <scope>NUCLEOTIDE SEQUENCE [LARGE SCALE GENOMIC DNA]</scope>
    <source>
        <strain evidence="4">JCM 6835</strain>
    </source>
</reference>
<dbReference type="EMBL" id="BAAATE010000008">
    <property type="protein sequence ID" value="GAA2662811.1"/>
    <property type="molecule type" value="Genomic_DNA"/>
</dbReference>
<feature type="region of interest" description="Disordered" evidence="1">
    <location>
        <begin position="397"/>
        <end position="523"/>
    </location>
</feature>
<dbReference type="InterPro" id="IPR013324">
    <property type="entry name" value="RNA_pol_sigma_r3/r4-like"/>
</dbReference>
<evidence type="ECO:0000313" key="3">
    <source>
        <dbReference type="EMBL" id="GAA2662811.1"/>
    </source>
</evidence>
<feature type="region of interest" description="Disordered" evidence="1">
    <location>
        <begin position="1"/>
        <end position="21"/>
    </location>
</feature>
<keyword evidence="2" id="KW-1133">Transmembrane helix</keyword>
<feature type="compositionally biased region" description="Basic residues" evidence="1">
    <location>
        <begin position="508"/>
        <end position="523"/>
    </location>
</feature>
<feature type="transmembrane region" description="Helical" evidence="2">
    <location>
        <begin position="527"/>
        <end position="548"/>
    </location>
</feature>
<dbReference type="Gene3D" id="1.20.140.160">
    <property type="match status" value="1"/>
</dbReference>
<accession>A0ABP6EDB4</accession>
<sequence>MVHSKTTTGMIACNTPTPPPHPPRPIFLTEESGPVTLPLTDQRSREDLIAELYDRHAAGLFAYCADQLGDTGSASDALDAVLSSALSVEPPRAALYALARREIFRRDIVYAPPVIDPLVDPATALVERVLRELRPHQREVLVLSVVIGLTDAELAWVLDVANDTAVELIQNAALRFRQSLLSALGTAGPRLSQPVAEVYGALGVAPLRDVLGRLPWRPPPAAIRIRLLGPRPAAPAPAARTTSLFVRPLWPTAPSWPQPLGVTDPATSTGIFPTELLTPPDPSRVSPHEAATAPMPKLREGRSPRHPLMRDRPLPRSSAARGPVLSAPTPGDVLDAPSAWDAFSKPAVQERPADPPAGDILDDHWTAAPPDHTPDTAADSTDVPMRARDRRALADLLVHKGEPRPEPSLFAPRRPPREPVYVLPPDPAGTPVQEEPKAEEQVREARASTEATSAPLAPEPARPGPPEQPKRPAPQKSTSPKSAPLKSAPQKSPAQKRPAKKAATGKAAKGKAAAKRKGKRRNRHHDWAWEVAGFLICVAIAMLVFFWVPR</sequence>
<dbReference type="SUPFAM" id="SSF88659">
    <property type="entry name" value="Sigma3 and sigma4 domains of RNA polymerase sigma factors"/>
    <property type="match status" value="1"/>
</dbReference>
<keyword evidence="2" id="KW-0812">Transmembrane</keyword>
<feature type="compositionally biased region" description="Low complexity" evidence="1">
    <location>
        <begin position="366"/>
        <end position="382"/>
    </location>
</feature>
<dbReference type="Proteomes" id="UP001501666">
    <property type="component" value="Unassembled WGS sequence"/>
</dbReference>
<keyword evidence="4" id="KW-1185">Reference proteome</keyword>
<keyword evidence="2" id="KW-0472">Membrane</keyword>
<evidence type="ECO:0000256" key="2">
    <source>
        <dbReference type="SAM" id="Phobius"/>
    </source>
</evidence>
<name>A0ABP6EDB4_9ACTN</name>
<feature type="region of interest" description="Disordered" evidence="1">
    <location>
        <begin position="266"/>
        <end position="384"/>
    </location>
</feature>
<evidence type="ECO:0000256" key="1">
    <source>
        <dbReference type="SAM" id="MobiDB-lite"/>
    </source>
</evidence>
<gene>
    <name evidence="3" type="ORF">GCM10010412_036910</name>
</gene>
<feature type="compositionally biased region" description="Basic and acidic residues" evidence="1">
    <location>
        <begin position="297"/>
        <end position="314"/>
    </location>
</feature>
<protein>
    <recommendedName>
        <fullName evidence="5">DNA-directed RNA polymerase specialized sigma24 family protein</fullName>
    </recommendedName>
</protein>
<evidence type="ECO:0008006" key="5">
    <source>
        <dbReference type="Google" id="ProtNLM"/>
    </source>
</evidence>
<comment type="caution">
    <text evidence="3">The sequence shown here is derived from an EMBL/GenBank/DDBJ whole genome shotgun (WGS) entry which is preliminary data.</text>
</comment>
<evidence type="ECO:0000313" key="4">
    <source>
        <dbReference type="Proteomes" id="UP001501666"/>
    </source>
</evidence>
<feature type="compositionally biased region" description="Basic and acidic residues" evidence="1">
    <location>
        <begin position="434"/>
        <end position="447"/>
    </location>
</feature>
<organism evidence="3 4">
    <name type="scientific">Nonomuraea recticatena</name>
    <dbReference type="NCBI Taxonomy" id="46178"/>
    <lineage>
        <taxon>Bacteria</taxon>
        <taxon>Bacillati</taxon>
        <taxon>Actinomycetota</taxon>
        <taxon>Actinomycetes</taxon>
        <taxon>Streptosporangiales</taxon>
        <taxon>Streptosporangiaceae</taxon>
        <taxon>Nonomuraea</taxon>
    </lineage>
</organism>